<dbReference type="AlphaFoldDB" id="A0A9D3RYA9"/>
<feature type="disulfide bond" evidence="13">
    <location>
        <begin position="656"/>
        <end position="674"/>
    </location>
</feature>
<dbReference type="Pfam" id="PF00057">
    <property type="entry name" value="Ldl_recept_a"/>
    <property type="match status" value="2"/>
</dbReference>
<keyword evidence="6 15" id="KW-0378">Hydrolase</keyword>
<dbReference type="GO" id="GO:0006508">
    <property type="term" value="P:proteolysis"/>
    <property type="evidence" value="ECO:0007669"/>
    <property type="project" value="UniProtKB-KW"/>
</dbReference>
<dbReference type="Gene3D" id="4.10.400.10">
    <property type="entry name" value="Low-density Lipoprotein Receptor"/>
    <property type="match status" value="2"/>
</dbReference>
<dbReference type="SMART" id="SM00202">
    <property type="entry name" value="SR"/>
    <property type="match status" value="1"/>
</dbReference>
<dbReference type="PANTHER" id="PTHR24252">
    <property type="entry name" value="ACROSIN-RELATED"/>
    <property type="match status" value="1"/>
</dbReference>
<dbReference type="SMART" id="SM00200">
    <property type="entry name" value="SEA"/>
    <property type="match status" value="1"/>
</dbReference>
<keyword evidence="12" id="KW-0325">Glycoprotein</keyword>
<evidence type="ECO:0000256" key="16">
    <source>
        <dbReference type="SAM" id="MobiDB-lite"/>
    </source>
</evidence>
<evidence type="ECO:0000256" key="2">
    <source>
        <dbReference type="ARBA" id="ARBA00009931"/>
    </source>
</evidence>
<keyword evidence="24" id="KW-1185">Reference proteome</keyword>
<evidence type="ECO:0000256" key="6">
    <source>
        <dbReference type="ARBA" id="ARBA00022801"/>
    </source>
</evidence>
<evidence type="ECO:0000256" key="10">
    <source>
        <dbReference type="ARBA" id="ARBA00023136"/>
    </source>
</evidence>
<feature type="domain" description="SEA" evidence="19">
    <location>
        <begin position="45"/>
        <end position="159"/>
    </location>
</feature>
<dbReference type="PROSITE" id="PS50287">
    <property type="entry name" value="SRCR_2"/>
    <property type="match status" value="1"/>
</dbReference>
<dbReference type="SUPFAM" id="SSF49854">
    <property type="entry name" value="Spermadhesin, CUB domain"/>
    <property type="match status" value="2"/>
</dbReference>
<dbReference type="CDD" id="cd06263">
    <property type="entry name" value="MAM"/>
    <property type="match status" value="1"/>
</dbReference>
<dbReference type="PRINTS" id="PR00722">
    <property type="entry name" value="CHYMOTRYPSIN"/>
</dbReference>
<dbReference type="InterPro" id="IPR036055">
    <property type="entry name" value="LDL_receptor-like_sf"/>
</dbReference>
<dbReference type="PROSITE" id="PS00135">
    <property type="entry name" value="TRYPSIN_SER"/>
    <property type="match status" value="1"/>
</dbReference>
<evidence type="ECO:0000256" key="4">
    <source>
        <dbReference type="ARBA" id="ARBA00022692"/>
    </source>
</evidence>
<comment type="caution">
    <text evidence="23">The sequence shown here is derived from an EMBL/GenBank/DDBJ whole genome shotgun (WGS) entry which is preliminary data.</text>
</comment>
<evidence type="ECO:0000256" key="13">
    <source>
        <dbReference type="PROSITE-ProRule" id="PRU00124"/>
    </source>
</evidence>
<dbReference type="InterPro" id="IPR036364">
    <property type="entry name" value="SEA_dom_sf"/>
</dbReference>
<feature type="domain" description="SRCR" evidence="22">
    <location>
        <begin position="684"/>
        <end position="726"/>
    </location>
</feature>
<dbReference type="SUPFAM" id="SSF50494">
    <property type="entry name" value="Trypsin-like serine proteases"/>
    <property type="match status" value="1"/>
</dbReference>
<dbReference type="InterPro" id="IPR035914">
    <property type="entry name" value="Sperma_CUB_dom_sf"/>
</dbReference>
<keyword evidence="11 13" id="KW-1015">Disulfide bond</keyword>
<dbReference type="InterPro" id="IPR001190">
    <property type="entry name" value="SRCR"/>
</dbReference>
<evidence type="ECO:0000259" key="21">
    <source>
        <dbReference type="PROSITE" id="PS50240"/>
    </source>
</evidence>
<dbReference type="FunFam" id="2.40.10.10:FF:000003">
    <property type="entry name" value="Transmembrane serine protease 3"/>
    <property type="match status" value="1"/>
</dbReference>
<comment type="similarity">
    <text evidence="2">Belongs to the DMBT1 family.</text>
</comment>
<dbReference type="SUPFAM" id="SSF49899">
    <property type="entry name" value="Concanavalin A-like lectins/glucanases"/>
    <property type="match status" value="1"/>
</dbReference>
<dbReference type="InterPro" id="IPR001314">
    <property type="entry name" value="Peptidase_S1A"/>
</dbReference>
<evidence type="ECO:0000256" key="3">
    <source>
        <dbReference type="ARBA" id="ARBA00022670"/>
    </source>
</evidence>
<dbReference type="InterPro" id="IPR009003">
    <property type="entry name" value="Peptidase_S1_PA"/>
</dbReference>
<dbReference type="Pfam" id="PF00431">
    <property type="entry name" value="CUB"/>
    <property type="match status" value="2"/>
</dbReference>
<dbReference type="GO" id="GO:0016020">
    <property type="term" value="C:membrane"/>
    <property type="evidence" value="ECO:0007669"/>
    <property type="project" value="UniProtKB-SubCell"/>
</dbReference>
<dbReference type="PROSITE" id="PS50240">
    <property type="entry name" value="TRYPSIN_DOM"/>
    <property type="match status" value="1"/>
</dbReference>
<dbReference type="InterPro" id="IPR036772">
    <property type="entry name" value="SRCR-like_dom_sf"/>
</dbReference>
<dbReference type="SMART" id="SM00137">
    <property type="entry name" value="MAM"/>
    <property type="match status" value="1"/>
</dbReference>
<dbReference type="SUPFAM" id="SSF82671">
    <property type="entry name" value="SEA domain"/>
    <property type="match status" value="1"/>
</dbReference>
<feature type="region of interest" description="Disordered" evidence="16">
    <location>
        <begin position="783"/>
        <end position="816"/>
    </location>
</feature>
<name>A0A9D3RYA9_ANGAN</name>
<feature type="transmembrane region" description="Helical" evidence="17">
    <location>
        <begin position="12"/>
        <end position="37"/>
    </location>
</feature>
<dbReference type="CDD" id="cd00112">
    <property type="entry name" value="LDLa"/>
    <property type="match status" value="2"/>
</dbReference>
<keyword evidence="9 17" id="KW-1133">Transmembrane helix</keyword>
<evidence type="ECO:0000259" key="22">
    <source>
        <dbReference type="PROSITE" id="PS50287"/>
    </source>
</evidence>
<dbReference type="Pfam" id="PF00089">
    <property type="entry name" value="Trypsin"/>
    <property type="match status" value="1"/>
</dbReference>
<evidence type="ECO:0000256" key="1">
    <source>
        <dbReference type="ARBA" id="ARBA00004606"/>
    </source>
</evidence>
<dbReference type="PROSITE" id="PS50068">
    <property type="entry name" value="LDLRA_2"/>
    <property type="match status" value="2"/>
</dbReference>
<dbReference type="InterPro" id="IPR013320">
    <property type="entry name" value="ConA-like_dom_sf"/>
</dbReference>
<dbReference type="SMART" id="SM00020">
    <property type="entry name" value="Tryp_SPc"/>
    <property type="match status" value="1"/>
</dbReference>
<evidence type="ECO:0000259" key="20">
    <source>
        <dbReference type="PROSITE" id="PS50060"/>
    </source>
</evidence>
<evidence type="ECO:0000256" key="5">
    <source>
        <dbReference type="ARBA" id="ARBA00022737"/>
    </source>
</evidence>
<dbReference type="InterPro" id="IPR023415">
    <property type="entry name" value="LDLR_class-A_CS"/>
</dbReference>
<protein>
    <recommendedName>
        <fullName evidence="25">Enteropeptidase</fullName>
    </recommendedName>
</protein>
<evidence type="ECO:0000256" key="9">
    <source>
        <dbReference type="ARBA" id="ARBA00022989"/>
    </source>
</evidence>
<dbReference type="EMBL" id="JAFIRN010000008">
    <property type="protein sequence ID" value="KAG5843687.1"/>
    <property type="molecule type" value="Genomic_DNA"/>
</dbReference>
<gene>
    <name evidence="23" type="ORF">ANANG_G00153550</name>
</gene>
<dbReference type="Gene3D" id="2.60.120.200">
    <property type="match status" value="1"/>
</dbReference>
<dbReference type="FunFam" id="2.60.120.290:FF:000005">
    <property type="entry name" value="Procollagen C-endopeptidase enhancer 1"/>
    <property type="match status" value="1"/>
</dbReference>
<feature type="compositionally biased region" description="Basic and acidic residues" evidence="16">
    <location>
        <begin position="788"/>
        <end position="798"/>
    </location>
</feature>
<proteinExistence type="inferred from homology"/>
<evidence type="ECO:0000256" key="14">
    <source>
        <dbReference type="PROSITE-ProRule" id="PRU00196"/>
    </source>
</evidence>
<dbReference type="Gene3D" id="3.30.70.960">
    <property type="entry name" value="SEA domain"/>
    <property type="match status" value="1"/>
</dbReference>
<organism evidence="23 24">
    <name type="scientific">Anguilla anguilla</name>
    <name type="common">European freshwater eel</name>
    <name type="synonym">Muraena anguilla</name>
    <dbReference type="NCBI Taxonomy" id="7936"/>
    <lineage>
        <taxon>Eukaryota</taxon>
        <taxon>Metazoa</taxon>
        <taxon>Chordata</taxon>
        <taxon>Craniata</taxon>
        <taxon>Vertebrata</taxon>
        <taxon>Euteleostomi</taxon>
        <taxon>Actinopterygii</taxon>
        <taxon>Neopterygii</taxon>
        <taxon>Teleostei</taxon>
        <taxon>Anguilliformes</taxon>
        <taxon>Anguillidae</taxon>
        <taxon>Anguilla</taxon>
    </lineage>
</organism>
<dbReference type="InterPro" id="IPR000998">
    <property type="entry name" value="MAM_dom"/>
</dbReference>
<dbReference type="InterPro" id="IPR000082">
    <property type="entry name" value="SEA_dom"/>
</dbReference>
<dbReference type="Gene3D" id="2.40.10.10">
    <property type="entry name" value="Trypsin-like serine proteases"/>
    <property type="match status" value="2"/>
</dbReference>
<dbReference type="InterPro" id="IPR043504">
    <property type="entry name" value="Peptidase_S1_PA_chymotrypsin"/>
</dbReference>
<dbReference type="InterPro" id="IPR002172">
    <property type="entry name" value="LDrepeatLR_classA_rpt"/>
</dbReference>
<keyword evidence="3 15" id="KW-0645">Protease</keyword>
<evidence type="ECO:0008006" key="25">
    <source>
        <dbReference type="Google" id="ProtNLM"/>
    </source>
</evidence>
<keyword evidence="10 17" id="KW-0472">Membrane</keyword>
<sequence length="1046" mass="114826">MKRRKCHLSSTEVLLSILFLLLLVVCLGLIVVTWLALHPDTQNETEENLSGRLVISQGPMFTEELRNKSSLKFKALAFDVERLVSEIYSRSSLSEKYKACTVVSFSSGSVVVTFDLHFAVPVGAEAAQQELVAGVQAGVGTQGALVIDTKSLLITAEGKLPTVQPPITTPLSTTVQPTEPTTTTGQCASGQMICADGQTCIPKEMFCDGVYDCPNGSDENEDLCATTCDGKFLLLGPTGSFHSKNFPLPYDSDTTCRWVIRVQDGHAIHVGFQSFDTEQDMDILNVYEGTGKSKNLTTTLSGSSPGSLLILSHEATVEFLSDYNNNLNGFNATYREESLRDLTNAEKVNCSFEDGLCFWQQDQMEDGDWLRVNFPTFPPLTGPNFDHTLGNQSGYYIVTPGGPGMWTKSFRIYSLPLAHSEEPMCLSFWYHMYGVDVWLLKVFVENQTIVTVVFQKEGNYGDQWNYGQVTLNDTADLTVVFEAQKKGGMRNDIALDDISLTNGRCVEGVYPEPTPVPTPTTPPPIPPDCGGPFDLWEPNSTFSSPNYPNSYGYGSSCVWTLHGGEGKNIQLHFLDFDVEATFDMVEVRDGPEGSSKLLGVFTGHDASIADVFSTTNQMTVLFFTDGSGYGRGFHANFTSGFGLGQPEPCTVGLYQCRSGTCISNTSVCDSHPDCSDASDEAECVNLQSGNGTINQLQLQVQNSWYTVCADNWTPQLSRFLCNYLGFRAGNASMVPPSERNGSFITLIPLPNGTLDIKPSDVCAGGMVVSLRCNNKPCGIRMVQQPGERGMERRERSEANEEEEEDDSSRVVGGTDAKEGAWPWTVSLHWRGRHVCGASLIDREWLISAAHCVYGKNMHLSNWKALLGLHRQGGPQSLYTETRQVDRIIFNNIYNRRTKDGDIAMMHLETPVNFTDYIQPICLPDNDEQFEPGRKCFIAGWGRMAEQGSVAGVLQEAAIPLLSQAVCKKQLPEYNITARMVCAGYPEGGVDSCQGDSGGPLMCYQDGHWMLAGVTSFGVGCGRPQRPGVYALVSEFTDWVAEVRRFS</sequence>
<dbReference type="SMART" id="SM00192">
    <property type="entry name" value="LDLa"/>
    <property type="match status" value="2"/>
</dbReference>
<dbReference type="PROSITE" id="PS01209">
    <property type="entry name" value="LDLRA_1"/>
    <property type="match status" value="2"/>
</dbReference>
<evidence type="ECO:0000256" key="7">
    <source>
        <dbReference type="ARBA" id="ARBA00022825"/>
    </source>
</evidence>
<dbReference type="InterPro" id="IPR001254">
    <property type="entry name" value="Trypsin_dom"/>
</dbReference>
<accession>A0A9D3RYA9</accession>
<dbReference type="PROSITE" id="PS50060">
    <property type="entry name" value="MAM_2"/>
    <property type="match status" value="1"/>
</dbReference>
<dbReference type="InterPro" id="IPR018114">
    <property type="entry name" value="TRYPSIN_HIS"/>
</dbReference>
<feature type="domain" description="CUB" evidence="18">
    <location>
        <begin position="529"/>
        <end position="640"/>
    </location>
</feature>
<dbReference type="Proteomes" id="UP001044222">
    <property type="component" value="Chromosome 8"/>
</dbReference>
<evidence type="ECO:0000256" key="8">
    <source>
        <dbReference type="ARBA" id="ARBA00022968"/>
    </source>
</evidence>
<feature type="domain" description="MAM" evidence="20">
    <location>
        <begin position="348"/>
        <end position="507"/>
    </location>
</feature>
<dbReference type="FunFam" id="4.10.400.10:FF:000065">
    <property type="entry name" value="Transmembrane protease serine 7"/>
    <property type="match status" value="1"/>
</dbReference>
<dbReference type="InterPro" id="IPR033116">
    <property type="entry name" value="TRYPSIN_SER"/>
</dbReference>
<dbReference type="GO" id="GO:0004252">
    <property type="term" value="F:serine-type endopeptidase activity"/>
    <property type="evidence" value="ECO:0007669"/>
    <property type="project" value="InterPro"/>
</dbReference>
<keyword evidence="8" id="KW-0735">Signal-anchor</keyword>
<keyword evidence="5" id="KW-0677">Repeat</keyword>
<keyword evidence="4 17" id="KW-0812">Transmembrane</keyword>
<comment type="caution">
    <text evidence="14">Lacks conserved residue(s) required for the propagation of feature annotation.</text>
</comment>
<dbReference type="SMART" id="SM00042">
    <property type="entry name" value="CUB"/>
    <property type="match status" value="2"/>
</dbReference>
<keyword evidence="7 15" id="KW-0720">Serine protease</keyword>
<evidence type="ECO:0000259" key="19">
    <source>
        <dbReference type="PROSITE" id="PS50024"/>
    </source>
</evidence>
<feature type="domain" description="Peptidase S1" evidence="21">
    <location>
        <begin position="810"/>
        <end position="1044"/>
    </location>
</feature>
<evidence type="ECO:0000313" key="23">
    <source>
        <dbReference type="EMBL" id="KAG5843687.1"/>
    </source>
</evidence>
<feature type="disulfide bond" evidence="13">
    <location>
        <begin position="668"/>
        <end position="683"/>
    </location>
</feature>
<comment type="subcellular location">
    <subcellularLocation>
        <location evidence="1">Membrane</location>
        <topology evidence="1">Single-pass type II membrane protein</topology>
    </subcellularLocation>
</comment>
<reference evidence="23" key="1">
    <citation type="submission" date="2021-01" db="EMBL/GenBank/DDBJ databases">
        <title>A chromosome-scale assembly of European eel, Anguilla anguilla.</title>
        <authorList>
            <person name="Henkel C."/>
            <person name="Jong-Raadsen S.A."/>
            <person name="Dufour S."/>
            <person name="Weltzien F.-A."/>
            <person name="Palstra A.P."/>
            <person name="Pelster B."/>
            <person name="Spaink H.P."/>
            <person name="Van Den Thillart G.E."/>
            <person name="Jansen H."/>
            <person name="Zahm M."/>
            <person name="Klopp C."/>
            <person name="Cedric C."/>
            <person name="Louis A."/>
            <person name="Berthelot C."/>
            <person name="Parey E."/>
            <person name="Roest Crollius H."/>
            <person name="Montfort J."/>
            <person name="Robinson-Rechavi M."/>
            <person name="Bucao C."/>
            <person name="Bouchez O."/>
            <person name="Gislard M."/>
            <person name="Lluch J."/>
            <person name="Milhes M."/>
            <person name="Lampietro C."/>
            <person name="Lopez Roques C."/>
            <person name="Donnadieu C."/>
            <person name="Braasch I."/>
            <person name="Desvignes T."/>
            <person name="Postlethwait J."/>
            <person name="Bobe J."/>
            <person name="Guiguen Y."/>
            <person name="Dirks R."/>
        </authorList>
    </citation>
    <scope>NUCLEOTIDE SEQUENCE</scope>
    <source>
        <strain evidence="23">Tag_6206</strain>
        <tissue evidence="23">Liver</tissue>
    </source>
</reference>
<dbReference type="PROSITE" id="PS50024">
    <property type="entry name" value="SEA"/>
    <property type="match status" value="1"/>
</dbReference>
<dbReference type="Gene3D" id="2.60.120.290">
    <property type="entry name" value="Spermadhesin, CUB domain"/>
    <property type="match status" value="2"/>
</dbReference>
<evidence type="ECO:0000256" key="15">
    <source>
        <dbReference type="RuleBase" id="RU363034"/>
    </source>
</evidence>
<dbReference type="FunFam" id="2.60.120.200:FF:000128">
    <property type="entry name" value="enteropeptidase isoform X2"/>
    <property type="match status" value="1"/>
</dbReference>
<dbReference type="Pfam" id="PF01390">
    <property type="entry name" value="SEA"/>
    <property type="match status" value="1"/>
</dbReference>
<dbReference type="InterPro" id="IPR000859">
    <property type="entry name" value="CUB_dom"/>
</dbReference>
<evidence type="ECO:0000256" key="11">
    <source>
        <dbReference type="ARBA" id="ARBA00023157"/>
    </source>
</evidence>
<dbReference type="SUPFAM" id="SSF57424">
    <property type="entry name" value="LDL receptor-like module"/>
    <property type="match status" value="2"/>
</dbReference>
<dbReference type="PROSITE" id="PS00134">
    <property type="entry name" value="TRYPSIN_HIS"/>
    <property type="match status" value="1"/>
</dbReference>
<feature type="domain" description="CUB" evidence="18">
    <location>
        <begin position="228"/>
        <end position="337"/>
    </location>
</feature>
<dbReference type="Pfam" id="PF00629">
    <property type="entry name" value="MAM"/>
    <property type="match status" value="1"/>
</dbReference>
<dbReference type="Pfam" id="PF15494">
    <property type="entry name" value="SRCR_2"/>
    <property type="match status" value="1"/>
</dbReference>
<dbReference type="PANTHER" id="PTHR24252:SF16">
    <property type="entry name" value="TRANSMEMBRANE SERINE PROTEASE 15"/>
    <property type="match status" value="1"/>
</dbReference>
<feature type="disulfide bond" evidence="13">
    <location>
        <begin position="649"/>
        <end position="661"/>
    </location>
</feature>
<evidence type="ECO:0000313" key="24">
    <source>
        <dbReference type="Proteomes" id="UP001044222"/>
    </source>
</evidence>
<dbReference type="GO" id="GO:0009566">
    <property type="term" value="P:fertilization"/>
    <property type="evidence" value="ECO:0007669"/>
    <property type="project" value="UniProtKB-ARBA"/>
</dbReference>
<dbReference type="SUPFAM" id="SSF56487">
    <property type="entry name" value="SRCR-like"/>
    <property type="match status" value="1"/>
</dbReference>
<dbReference type="PROSITE" id="PS01180">
    <property type="entry name" value="CUB"/>
    <property type="match status" value="2"/>
</dbReference>
<dbReference type="CDD" id="cd00190">
    <property type="entry name" value="Tryp_SPc"/>
    <property type="match status" value="1"/>
</dbReference>
<evidence type="ECO:0000256" key="17">
    <source>
        <dbReference type="SAM" id="Phobius"/>
    </source>
</evidence>
<evidence type="ECO:0000259" key="18">
    <source>
        <dbReference type="PROSITE" id="PS01180"/>
    </source>
</evidence>
<dbReference type="CDD" id="cd00041">
    <property type="entry name" value="CUB"/>
    <property type="match status" value="2"/>
</dbReference>
<evidence type="ECO:0000256" key="12">
    <source>
        <dbReference type="ARBA" id="ARBA00023180"/>
    </source>
</evidence>